<evidence type="ECO:0000313" key="6">
    <source>
        <dbReference type="EMBL" id="ACU74168.1"/>
    </source>
</evidence>
<feature type="domain" description="Chaplin" evidence="5">
    <location>
        <begin position="41"/>
        <end position="81"/>
    </location>
</feature>
<accession>C7Q801</accession>
<feature type="domain" description="Chaplin" evidence="5">
    <location>
        <begin position="95"/>
        <end position="135"/>
    </location>
</feature>
<dbReference type="AlphaFoldDB" id="C7Q801"/>
<dbReference type="Proteomes" id="UP000000851">
    <property type="component" value="Chromosome"/>
</dbReference>
<keyword evidence="1" id="KW-0134">Cell wall</keyword>
<keyword evidence="7" id="KW-1185">Reference proteome</keyword>
<evidence type="ECO:0000259" key="5">
    <source>
        <dbReference type="PROSITE" id="PS51884"/>
    </source>
</evidence>
<evidence type="ECO:0000313" key="7">
    <source>
        <dbReference type="Proteomes" id="UP000000851"/>
    </source>
</evidence>
<dbReference type="OrthoDB" id="3544424at2"/>
<dbReference type="HOGENOM" id="CLU_093766_0_0_11"/>
<keyword evidence="3" id="KW-0034">Amyloid</keyword>
<sequence length="190" mass="17757" precursor="true">MHGFVKKGLLLSLAAGSMMVAGAGAAAAADSAATDGAAADSPGLASGNVAQGAADVPVQVCGDAGAAGAALIDALENRCTTWDNRSSVRGVAANSPGAVSGDVVGGALNAPVQGCGLSGTVAGAQSDAAGNSCDDVRTAASAVGATSNDPGAVSGDVVQASVNTPIQVCGDAVSVGSFNTGAEDNHCVNS</sequence>
<evidence type="ECO:0000256" key="1">
    <source>
        <dbReference type="ARBA" id="ARBA00022512"/>
    </source>
</evidence>
<keyword evidence="4" id="KW-0732">Signal</keyword>
<reference evidence="6 7" key="1">
    <citation type="journal article" date="2009" name="Stand. Genomic Sci.">
        <title>Complete genome sequence of Catenulispora acidiphila type strain (ID 139908).</title>
        <authorList>
            <person name="Copeland A."/>
            <person name="Lapidus A."/>
            <person name="Glavina Del Rio T."/>
            <person name="Nolan M."/>
            <person name="Lucas S."/>
            <person name="Chen F."/>
            <person name="Tice H."/>
            <person name="Cheng J.F."/>
            <person name="Bruce D."/>
            <person name="Goodwin L."/>
            <person name="Pitluck S."/>
            <person name="Mikhailova N."/>
            <person name="Pati A."/>
            <person name="Ivanova N."/>
            <person name="Mavromatis K."/>
            <person name="Chen A."/>
            <person name="Palaniappan K."/>
            <person name="Chain P."/>
            <person name="Land M."/>
            <person name="Hauser L."/>
            <person name="Chang Y.J."/>
            <person name="Jeffries C.D."/>
            <person name="Chertkov O."/>
            <person name="Brettin T."/>
            <person name="Detter J.C."/>
            <person name="Han C."/>
            <person name="Ali Z."/>
            <person name="Tindall B.J."/>
            <person name="Goker M."/>
            <person name="Bristow J."/>
            <person name="Eisen J.A."/>
            <person name="Markowitz V."/>
            <person name="Hugenholtz P."/>
            <person name="Kyrpides N.C."/>
            <person name="Klenk H.P."/>
        </authorList>
    </citation>
    <scope>NUCLEOTIDE SEQUENCE [LARGE SCALE GENOMIC DNA]</scope>
    <source>
        <strain evidence="7">DSM 44928 / JCM 14897 / NBRC 102108 / NRRL B-24433 / ID139908</strain>
    </source>
</reference>
<feature type="chain" id="PRO_5002981458" evidence="4">
    <location>
        <begin position="29"/>
        <end position="190"/>
    </location>
</feature>
<organism evidence="6 7">
    <name type="scientific">Catenulispora acidiphila (strain DSM 44928 / JCM 14897 / NBRC 102108 / NRRL B-24433 / ID139908)</name>
    <dbReference type="NCBI Taxonomy" id="479433"/>
    <lineage>
        <taxon>Bacteria</taxon>
        <taxon>Bacillati</taxon>
        <taxon>Actinomycetota</taxon>
        <taxon>Actinomycetes</taxon>
        <taxon>Catenulisporales</taxon>
        <taxon>Catenulisporaceae</taxon>
        <taxon>Catenulispora</taxon>
    </lineage>
</organism>
<proteinExistence type="predicted"/>
<feature type="signal peptide" evidence="4">
    <location>
        <begin position="1"/>
        <end position="28"/>
    </location>
</feature>
<evidence type="ECO:0000256" key="3">
    <source>
        <dbReference type="ARBA" id="ARBA00023087"/>
    </source>
</evidence>
<dbReference type="GO" id="GO:0007155">
    <property type="term" value="P:cell adhesion"/>
    <property type="evidence" value="ECO:0007669"/>
    <property type="project" value="UniProtKB-KW"/>
</dbReference>
<protein>
    <submittedName>
        <fullName evidence="6">Putative secreted protein</fullName>
    </submittedName>
</protein>
<keyword evidence="1" id="KW-0964">Secreted</keyword>
<dbReference type="InterPro" id="IPR005528">
    <property type="entry name" value="ChpA-H"/>
</dbReference>
<dbReference type="KEGG" id="cai:Caci_5309"/>
<dbReference type="EMBL" id="CP001700">
    <property type="protein sequence ID" value="ACU74168.1"/>
    <property type="molecule type" value="Genomic_DNA"/>
</dbReference>
<feature type="domain" description="Chaplin" evidence="5">
    <location>
        <begin position="149"/>
        <end position="189"/>
    </location>
</feature>
<dbReference type="STRING" id="479433.Caci_5309"/>
<dbReference type="RefSeq" id="WP_015793897.1">
    <property type="nucleotide sequence ID" value="NC_013131.1"/>
</dbReference>
<evidence type="ECO:0000256" key="2">
    <source>
        <dbReference type="ARBA" id="ARBA00022889"/>
    </source>
</evidence>
<dbReference type="Pfam" id="PF03777">
    <property type="entry name" value="ChpA-C"/>
    <property type="match status" value="3"/>
</dbReference>
<dbReference type="InParanoid" id="C7Q801"/>
<dbReference type="PROSITE" id="PS51884">
    <property type="entry name" value="CHAPLIN"/>
    <property type="match status" value="3"/>
</dbReference>
<keyword evidence="2" id="KW-0130">Cell adhesion</keyword>
<gene>
    <name evidence="6" type="ordered locus">Caci_5309</name>
</gene>
<name>C7Q801_CATAD</name>
<evidence type="ECO:0000256" key="4">
    <source>
        <dbReference type="SAM" id="SignalP"/>
    </source>
</evidence>